<sequence length="392" mass="40376">MELHVRACSARDLLDKQTFGKQDPYCKLTLRRKSFRTRVHDNGHKTPVWNQVFIFPVVDIQLDQLVLEVKDKNFTASTLIGECRLPVTMFVDGSVTDQWYTLHNGSKRAGEINLRVQLKGSGVPSKGPGVQPVPMASSTGKALQPPTAAQAYPYPQQSGYPPTQQYPSPYPPVASCTAPAAAAAASAPQQYPPQPYYAQQPHPPPYAQAPPPHYGQPPAHQYPGQPPAAQYAGQPPYYQSPPVATPAYGYSPPPAAAYAGGPPGMVGQGGYPSDHHQQHHGPSLGGFSVGNLLGHGGKSGHGGARGGAMGTAMSLGSLLGHGGKSGHGGTHGGGMGTAMGVGSLLGHGGKSGHGGSSGHGGRRGGGMSTAMGVGAGVLGGLLLGEALEDVFD</sequence>
<feature type="domain" description="C2" evidence="2">
    <location>
        <begin position="1"/>
        <end position="100"/>
    </location>
</feature>
<feature type="compositionally biased region" description="Low complexity" evidence="1">
    <location>
        <begin position="216"/>
        <end position="238"/>
    </location>
</feature>
<evidence type="ECO:0000256" key="1">
    <source>
        <dbReference type="SAM" id="MobiDB-lite"/>
    </source>
</evidence>
<feature type="compositionally biased region" description="Gly residues" evidence="1">
    <location>
        <begin position="283"/>
        <end position="309"/>
    </location>
</feature>
<proteinExistence type="predicted"/>
<feature type="compositionally biased region" description="Pro residues" evidence="1">
    <location>
        <begin position="190"/>
        <end position="215"/>
    </location>
</feature>
<dbReference type="AlphaFoldDB" id="A0AAV1TG36"/>
<dbReference type="Pfam" id="PF00168">
    <property type="entry name" value="C2"/>
    <property type="match status" value="1"/>
</dbReference>
<dbReference type="CDD" id="cd00030">
    <property type="entry name" value="C2"/>
    <property type="match status" value="1"/>
</dbReference>
<dbReference type="InterPro" id="IPR052981">
    <property type="entry name" value="Ingression_C2_domain"/>
</dbReference>
<reference evidence="3" key="1">
    <citation type="submission" date="2024-01" db="EMBL/GenBank/DDBJ databases">
        <authorList>
            <person name="Webb A."/>
        </authorList>
    </citation>
    <scope>NUCLEOTIDE SEQUENCE</scope>
    <source>
        <strain evidence="3">Pm1</strain>
    </source>
</reference>
<name>A0AAV1TG36_9STRA</name>
<dbReference type="SMART" id="SM00239">
    <property type="entry name" value="C2"/>
    <property type="match status" value="1"/>
</dbReference>
<feature type="region of interest" description="Disordered" evidence="1">
    <location>
        <begin position="259"/>
        <end position="367"/>
    </location>
</feature>
<dbReference type="Gene3D" id="2.60.40.150">
    <property type="entry name" value="C2 domain"/>
    <property type="match status" value="1"/>
</dbReference>
<feature type="region of interest" description="Disordered" evidence="1">
    <location>
        <begin position="120"/>
        <end position="167"/>
    </location>
</feature>
<evidence type="ECO:0000313" key="3">
    <source>
        <dbReference type="EMBL" id="CAK7919910.1"/>
    </source>
</evidence>
<feature type="compositionally biased region" description="Low complexity" evidence="1">
    <location>
        <begin position="144"/>
        <end position="167"/>
    </location>
</feature>
<dbReference type="PANTHER" id="PTHR47052">
    <property type="entry name" value="CONSERVED SERINE PROLINE-RICH PROTEIN (AFU_ORTHOLOGUE AFUA_2G01790)"/>
    <property type="match status" value="1"/>
</dbReference>
<accession>A0AAV1TG36</accession>
<protein>
    <recommendedName>
        <fullName evidence="2">C2 domain-containing protein</fullName>
    </recommendedName>
</protein>
<gene>
    <name evidence="3" type="ORF">PM001_LOCUS6305</name>
</gene>
<evidence type="ECO:0000259" key="2">
    <source>
        <dbReference type="PROSITE" id="PS50004"/>
    </source>
</evidence>
<dbReference type="PROSITE" id="PS50004">
    <property type="entry name" value="C2"/>
    <property type="match status" value="1"/>
</dbReference>
<evidence type="ECO:0000313" key="4">
    <source>
        <dbReference type="Proteomes" id="UP001162060"/>
    </source>
</evidence>
<dbReference type="PANTHER" id="PTHR47052:SF3">
    <property type="entry name" value="INGRESSION PROTEIN 1"/>
    <property type="match status" value="1"/>
</dbReference>
<dbReference type="InterPro" id="IPR035892">
    <property type="entry name" value="C2_domain_sf"/>
</dbReference>
<dbReference type="InterPro" id="IPR000008">
    <property type="entry name" value="C2_dom"/>
</dbReference>
<feature type="compositionally biased region" description="Gly residues" evidence="1">
    <location>
        <begin position="319"/>
        <end position="367"/>
    </location>
</feature>
<dbReference type="SUPFAM" id="SSF49562">
    <property type="entry name" value="C2 domain (Calcium/lipid-binding domain, CaLB)"/>
    <property type="match status" value="1"/>
</dbReference>
<feature type="region of interest" description="Disordered" evidence="1">
    <location>
        <begin position="185"/>
        <end position="238"/>
    </location>
</feature>
<feature type="compositionally biased region" description="Gly residues" evidence="1">
    <location>
        <begin position="261"/>
        <end position="270"/>
    </location>
</feature>
<dbReference type="Proteomes" id="UP001162060">
    <property type="component" value="Unassembled WGS sequence"/>
</dbReference>
<comment type="caution">
    <text evidence="3">The sequence shown here is derived from an EMBL/GenBank/DDBJ whole genome shotgun (WGS) entry which is preliminary data.</text>
</comment>
<dbReference type="EMBL" id="CAKLBY020000050">
    <property type="protein sequence ID" value="CAK7919910.1"/>
    <property type="molecule type" value="Genomic_DNA"/>
</dbReference>
<organism evidence="3 4">
    <name type="scientific">Peronospora matthiolae</name>
    <dbReference type="NCBI Taxonomy" id="2874970"/>
    <lineage>
        <taxon>Eukaryota</taxon>
        <taxon>Sar</taxon>
        <taxon>Stramenopiles</taxon>
        <taxon>Oomycota</taxon>
        <taxon>Peronosporomycetes</taxon>
        <taxon>Peronosporales</taxon>
        <taxon>Peronosporaceae</taxon>
        <taxon>Peronospora</taxon>
    </lineage>
</organism>